<dbReference type="InterPro" id="IPR027417">
    <property type="entry name" value="P-loop_NTPase"/>
</dbReference>
<evidence type="ECO:0000313" key="1">
    <source>
        <dbReference type="EMBL" id="MDT0681555.1"/>
    </source>
</evidence>
<organism evidence="1 2">
    <name type="scientific">Tropicimonas omnivorans</name>
    <dbReference type="NCBI Taxonomy" id="3075590"/>
    <lineage>
        <taxon>Bacteria</taxon>
        <taxon>Pseudomonadati</taxon>
        <taxon>Pseudomonadota</taxon>
        <taxon>Alphaproteobacteria</taxon>
        <taxon>Rhodobacterales</taxon>
        <taxon>Roseobacteraceae</taxon>
        <taxon>Tropicimonas</taxon>
    </lineage>
</organism>
<dbReference type="EMBL" id="JAVRHL010000001">
    <property type="protein sequence ID" value="MDT0681555.1"/>
    <property type="molecule type" value="Genomic_DNA"/>
</dbReference>
<proteinExistence type="predicted"/>
<reference evidence="1 2" key="1">
    <citation type="submission" date="2023-09" db="EMBL/GenBank/DDBJ databases">
        <authorList>
            <person name="Rey-Velasco X."/>
        </authorList>
    </citation>
    <scope>NUCLEOTIDE SEQUENCE [LARGE SCALE GENOMIC DNA]</scope>
    <source>
        <strain evidence="1 2">F158</strain>
    </source>
</reference>
<keyword evidence="2" id="KW-1185">Reference proteome</keyword>
<name>A0ABU3DD19_9RHOB</name>
<comment type="caution">
    <text evidence="1">The sequence shown here is derived from an EMBL/GenBank/DDBJ whole genome shotgun (WGS) entry which is preliminary data.</text>
</comment>
<dbReference type="Proteomes" id="UP001265259">
    <property type="component" value="Unassembled WGS sequence"/>
</dbReference>
<evidence type="ECO:0000313" key="2">
    <source>
        <dbReference type="Proteomes" id="UP001265259"/>
    </source>
</evidence>
<dbReference type="RefSeq" id="WP_311689331.1">
    <property type="nucleotide sequence ID" value="NZ_JAVRHL010000001.1"/>
</dbReference>
<sequence length="478" mass="53269">MSAAFDTFVLFADMRTGSNHLEESLNAIEGVRCHGEAFNPYFIGQEGQTELFGLTLREREDDPGELLARMRAGTEGLPGFRYFHDHDPRILDGILADRACAKVILTRNPLDSYISRRIAAATGQWRLTDVKDRKDARAVFVPEEFEAHLQRIQSFQLRLQRALQISGQTAFHIAYEDIGDLEVLNGLAAFLGVPGRLEKVPGRLKRQNPEPHSQKVRNFAEMQTALDGLDRFGLTRTPNLEPRRGPAVPTYVAAATAPLLFMPMKGGQTEAIEEWLAALDGAEPDALQRDFTQKSLRQWKNRSDGARAFTVLSHPVRRLHSVFRRYILDDGPGAFMEIRGALRTTYRLPIPETAPGRDWDPKTHREAFLGFLRFVKGNLAGQTSLRTDPAWSTQAATLQGMSDFLLPDIVIRDDQAALGLAQLCQQIGRARMPPAPDLTSETGDAPRLSDILDADIDAAARDAHTRDYMAFGFGALRP</sequence>
<dbReference type="SUPFAM" id="SSF52540">
    <property type="entry name" value="P-loop containing nucleoside triphosphate hydrolases"/>
    <property type="match status" value="1"/>
</dbReference>
<gene>
    <name evidence="1" type="ORF">RM543_02570</name>
</gene>
<dbReference type="Gene3D" id="3.40.50.300">
    <property type="entry name" value="P-loop containing nucleotide triphosphate hydrolases"/>
    <property type="match status" value="1"/>
</dbReference>
<accession>A0ABU3DD19</accession>
<protein>
    <submittedName>
        <fullName evidence="1">Nodulation protein NodH</fullName>
    </submittedName>
</protein>